<reference evidence="2" key="1">
    <citation type="submission" date="2021-09" db="EMBL/GenBank/DDBJ databases">
        <authorList>
            <consortium name="AG Swart"/>
            <person name="Singh M."/>
            <person name="Singh A."/>
            <person name="Seah K."/>
            <person name="Emmerich C."/>
        </authorList>
    </citation>
    <scope>NUCLEOTIDE SEQUENCE</scope>
    <source>
        <strain evidence="2">ATCC30299</strain>
    </source>
</reference>
<dbReference type="AlphaFoldDB" id="A0AAU9IQV5"/>
<evidence type="ECO:0000313" key="3">
    <source>
        <dbReference type="Proteomes" id="UP001162131"/>
    </source>
</evidence>
<keyword evidence="3" id="KW-1185">Reference proteome</keyword>
<keyword evidence="1" id="KW-1133">Transmembrane helix</keyword>
<feature type="transmembrane region" description="Helical" evidence="1">
    <location>
        <begin position="6"/>
        <end position="25"/>
    </location>
</feature>
<feature type="transmembrane region" description="Helical" evidence="1">
    <location>
        <begin position="217"/>
        <end position="237"/>
    </location>
</feature>
<sequence>MGIEESQVFWVFLILHIVGILLAIWSTTRRTKRVGVDGHVKRRTIRMDTINLAKISGKRKKKKATVQEIHRNYFYVYYLALKQCHALFEIFFRELEGKERAHVCIAYFINLLGVLGISGAFIKAELNYFIAGGVSMILARLMHALYFSLQKKEKPLKVRYNTDDEMAKQIETVVVQRLIRHRETKEKLGYMLMILYYVGNFYYCIDFLVSLNSDQKWTWFLCVVMGFVFDTFVIEFVRIGAQLCALIILSRGDMSNLEPLLLFILTEQFINLFE</sequence>
<gene>
    <name evidence="2" type="ORF">BSTOLATCC_MIC14360</name>
</gene>
<evidence type="ECO:0008006" key="4">
    <source>
        <dbReference type="Google" id="ProtNLM"/>
    </source>
</evidence>
<accession>A0AAU9IQV5</accession>
<evidence type="ECO:0000256" key="1">
    <source>
        <dbReference type="SAM" id="Phobius"/>
    </source>
</evidence>
<keyword evidence="1" id="KW-0472">Membrane</keyword>
<organism evidence="2 3">
    <name type="scientific">Blepharisma stoltei</name>
    <dbReference type="NCBI Taxonomy" id="1481888"/>
    <lineage>
        <taxon>Eukaryota</taxon>
        <taxon>Sar</taxon>
        <taxon>Alveolata</taxon>
        <taxon>Ciliophora</taxon>
        <taxon>Postciliodesmatophora</taxon>
        <taxon>Heterotrichea</taxon>
        <taxon>Heterotrichida</taxon>
        <taxon>Blepharismidae</taxon>
        <taxon>Blepharisma</taxon>
    </lineage>
</organism>
<name>A0AAU9IQV5_9CILI</name>
<comment type="caution">
    <text evidence="2">The sequence shown here is derived from an EMBL/GenBank/DDBJ whole genome shotgun (WGS) entry which is preliminary data.</text>
</comment>
<keyword evidence="1" id="KW-0812">Transmembrane</keyword>
<feature type="transmembrane region" description="Helical" evidence="1">
    <location>
        <begin position="188"/>
        <end position="211"/>
    </location>
</feature>
<feature type="transmembrane region" description="Helical" evidence="1">
    <location>
        <begin position="103"/>
        <end position="122"/>
    </location>
</feature>
<protein>
    <recommendedName>
        <fullName evidence="4">Gustatory receptor</fullName>
    </recommendedName>
</protein>
<feature type="transmembrane region" description="Helical" evidence="1">
    <location>
        <begin position="128"/>
        <end position="149"/>
    </location>
</feature>
<dbReference type="Proteomes" id="UP001162131">
    <property type="component" value="Unassembled WGS sequence"/>
</dbReference>
<proteinExistence type="predicted"/>
<dbReference type="EMBL" id="CAJZBQ010000014">
    <property type="protein sequence ID" value="CAG9315607.1"/>
    <property type="molecule type" value="Genomic_DNA"/>
</dbReference>
<evidence type="ECO:0000313" key="2">
    <source>
        <dbReference type="EMBL" id="CAG9315607.1"/>
    </source>
</evidence>